<organism evidence="1 2">
    <name type="scientific">Leptidea sinapis</name>
    <dbReference type="NCBI Taxonomy" id="189913"/>
    <lineage>
        <taxon>Eukaryota</taxon>
        <taxon>Metazoa</taxon>
        <taxon>Ecdysozoa</taxon>
        <taxon>Arthropoda</taxon>
        <taxon>Hexapoda</taxon>
        <taxon>Insecta</taxon>
        <taxon>Pterygota</taxon>
        <taxon>Neoptera</taxon>
        <taxon>Endopterygota</taxon>
        <taxon>Lepidoptera</taxon>
        <taxon>Glossata</taxon>
        <taxon>Ditrysia</taxon>
        <taxon>Papilionoidea</taxon>
        <taxon>Pieridae</taxon>
        <taxon>Dismorphiinae</taxon>
        <taxon>Leptidea</taxon>
    </lineage>
</organism>
<accession>A0A5E4Q0D7</accession>
<dbReference type="AlphaFoldDB" id="A0A5E4Q0D7"/>
<dbReference type="Proteomes" id="UP000324832">
    <property type="component" value="Unassembled WGS sequence"/>
</dbReference>
<name>A0A5E4Q0D7_9NEOP</name>
<keyword evidence="2" id="KW-1185">Reference proteome</keyword>
<evidence type="ECO:0000313" key="2">
    <source>
        <dbReference type="Proteomes" id="UP000324832"/>
    </source>
</evidence>
<protein>
    <submittedName>
        <fullName evidence="1">Uncharacterized protein</fullName>
    </submittedName>
</protein>
<dbReference type="EMBL" id="FZQP02001114">
    <property type="protein sequence ID" value="VVC91711.1"/>
    <property type="molecule type" value="Genomic_DNA"/>
</dbReference>
<evidence type="ECO:0000313" key="1">
    <source>
        <dbReference type="EMBL" id="VVC91711.1"/>
    </source>
</evidence>
<gene>
    <name evidence="1" type="ORF">LSINAPIS_LOCUS4320</name>
</gene>
<sequence length="76" mass="8780">MWRNSEKHSIYIVFLLYNEDSVFLNATCNDATQLADGVPCELPLVVSRDGTWPDIEYIWANHFEETTCPSMPRSLQ</sequence>
<reference evidence="1 2" key="1">
    <citation type="submission" date="2017-07" db="EMBL/GenBank/DDBJ databases">
        <authorList>
            <person name="Talla V."/>
            <person name="Backstrom N."/>
        </authorList>
    </citation>
    <scope>NUCLEOTIDE SEQUENCE [LARGE SCALE GENOMIC DNA]</scope>
</reference>
<proteinExistence type="predicted"/>